<name>A0AA96GNS0_9BACT</name>
<organism evidence="3 4">
    <name type="scientific">Candidatus Nitrospira neomarina</name>
    <dbReference type="NCBI Taxonomy" id="3020899"/>
    <lineage>
        <taxon>Bacteria</taxon>
        <taxon>Pseudomonadati</taxon>
        <taxon>Nitrospirota</taxon>
        <taxon>Nitrospiria</taxon>
        <taxon>Nitrospirales</taxon>
        <taxon>Nitrospiraceae</taxon>
        <taxon>Nitrospira</taxon>
    </lineage>
</organism>
<evidence type="ECO:0000313" key="4">
    <source>
        <dbReference type="Proteomes" id="UP001302494"/>
    </source>
</evidence>
<reference evidence="3 4" key="1">
    <citation type="submission" date="2023-01" db="EMBL/GenBank/DDBJ databases">
        <title>Cultivation and genomic characterization of new, ubiquitous marine nitrite-oxidizing bacteria from the Nitrospirales.</title>
        <authorList>
            <person name="Mueller A.J."/>
            <person name="Daebeler A."/>
            <person name="Herbold C.W."/>
            <person name="Kirkegaard R.H."/>
            <person name="Daims H."/>
        </authorList>
    </citation>
    <scope>NUCLEOTIDE SEQUENCE [LARGE SCALE GENOMIC DNA]</scope>
    <source>
        <strain evidence="3 4">DK</strain>
    </source>
</reference>
<dbReference type="EMBL" id="CP116968">
    <property type="protein sequence ID" value="WNM61549.1"/>
    <property type="molecule type" value="Genomic_DNA"/>
</dbReference>
<keyword evidence="4" id="KW-1185">Reference proteome</keyword>
<dbReference type="KEGG" id="nneo:PQG83_17590"/>
<evidence type="ECO:0000256" key="2">
    <source>
        <dbReference type="SAM" id="Coils"/>
    </source>
</evidence>
<dbReference type="Gene3D" id="1.20.5.340">
    <property type="match status" value="1"/>
</dbReference>
<dbReference type="Proteomes" id="UP001302494">
    <property type="component" value="Chromosome"/>
</dbReference>
<dbReference type="GO" id="GO:0043093">
    <property type="term" value="P:FtsZ-dependent cytokinesis"/>
    <property type="evidence" value="ECO:0007669"/>
    <property type="project" value="InterPro"/>
</dbReference>
<keyword evidence="1 2" id="KW-0175">Coiled coil</keyword>
<keyword evidence="3" id="KW-0131">Cell cycle</keyword>
<gene>
    <name evidence="3" type="primary">zapB</name>
    <name evidence="3" type="ORF">PQG83_17590</name>
</gene>
<sequence length="77" mass="9237">MSVEKLETLEVRVKKLLDLVIELRQDKSHLEQELESTRERLAKHEEMSEGWEEERTTIRSRIEKVLGELEFLDRSND</sequence>
<feature type="coiled-coil region" evidence="2">
    <location>
        <begin position="6"/>
        <end position="54"/>
    </location>
</feature>
<dbReference type="Pfam" id="PF06005">
    <property type="entry name" value="ZapB"/>
    <property type="match status" value="1"/>
</dbReference>
<dbReference type="GO" id="GO:0090529">
    <property type="term" value="P:cell septum assembly"/>
    <property type="evidence" value="ECO:0007669"/>
    <property type="project" value="InterPro"/>
</dbReference>
<evidence type="ECO:0000256" key="1">
    <source>
        <dbReference type="ARBA" id="ARBA00023054"/>
    </source>
</evidence>
<accession>A0AA96GNS0</accession>
<dbReference type="GO" id="GO:0005737">
    <property type="term" value="C:cytoplasm"/>
    <property type="evidence" value="ECO:0007669"/>
    <property type="project" value="InterPro"/>
</dbReference>
<evidence type="ECO:0000313" key="3">
    <source>
        <dbReference type="EMBL" id="WNM61549.1"/>
    </source>
</evidence>
<dbReference type="RefSeq" id="WP_312646122.1">
    <property type="nucleotide sequence ID" value="NZ_CP116968.1"/>
</dbReference>
<keyword evidence="3" id="KW-0132">Cell division</keyword>
<dbReference type="AlphaFoldDB" id="A0AA96GNS0"/>
<dbReference type="InterPro" id="IPR009252">
    <property type="entry name" value="Cell_div_ZapB"/>
</dbReference>
<protein>
    <submittedName>
        <fullName evidence="3">Cell division protein ZapB</fullName>
    </submittedName>
</protein>
<proteinExistence type="predicted"/>